<dbReference type="AlphaFoldDB" id="A0A840PEW4"/>
<reference evidence="2 3" key="1">
    <citation type="submission" date="2020-08" db="EMBL/GenBank/DDBJ databases">
        <title>Genomic Encyclopedia of Type Strains, Phase IV (KMG-IV): sequencing the most valuable type-strain genomes for metagenomic binning, comparative biology and taxonomic classification.</title>
        <authorList>
            <person name="Goeker M."/>
        </authorList>
    </citation>
    <scope>NUCLEOTIDE SEQUENCE [LARGE SCALE GENOMIC DNA]</scope>
    <source>
        <strain evidence="2 3">DSM 45615</strain>
    </source>
</reference>
<proteinExistence type="predicted"/>
<organism evidence="2 3">
    <name type="scientific">Thermocatellispora tengchongensis</name>
    <dbReference type="NCBI Taxonomy" id="1073253"/>
    <lineage>
        <taxon>Bacteria</taxon>
        <taxon>Bacillati</taxon>
        <taxon>Actinomycetota</taxon>
        <taxon>Actinomycetes</taxon>
        <taxon>Streptosporangiales</taxon>
        <taxon>Streptosporangiaceae</taxon>
        <taxon>Thermocatellispora</taxon>
    </lineage>
</organism>
<dbReference type="InterPro" id="IPR037401">
    <property type="entry name" value="SnoaL-like"/>
</dbReference>
<evidence type="ECO:0000313" key="2">
    <source>
        <dbReference type="EMBL" id="MBB5137519.1"/>
    </source>
</evidence>
<evidence type="ECO:0000259" key="1">
    <source>
        <dbReference type="Pfam" id="PF12680"/>
    </source>
</evidence>
<feature type="domain" description="SnoaL-like" evidence="1">
    <location>
        <begin position="13"/>
        <end position="123"/>
    </location>
</feature>
<dbReference type="SUPFAM" id="SSF54427">
    <property type="entry name" value="NTF2-like"/>
    <property type="match status" value="1"/>
</dbReference>
<accession>A0A840PEW4</accession>
<dbReference type="Pfam" id="PF12680">
    <property type="entry name" value="SnoaL_2"/>
    <property type="match status" value="1"/>
</dbReference>
<dbReference type="GO" id="GO:0004769">
    <property type="term" value="F:steroid Delta-isomerase activity"/>
    <property type="evidence" value="ECO:0007669"/>
    <property type="project" value="UniProtKB-EC"/>
</dbReference>
<dbReference type="Proteomes" id="UP000578449">
    <property type="component" value="Unassembled WGS sequence"/>
</dbReference>
<dbReference type="EC" id="5.3.3.1" evidence="2"/>
<sequence>MIDETVRKEVALEYCRRVNAGNLPSLLRLFAVDVRFEDPVGTPPVIGRTALGAHFARVLAGRAEELPGRPIPAQDGLHVAVPIVATMDYVPVGHDLAAAGLVTPPSEPERGRLRFDLLAVMRLDHEWLISGMRVFWGKSDVSVQM</sequence>
<comment type="caution">
    <text evidence="2">The sequence shown here is derived from an EMBL/GenBank/DDBJ whole genome shotgun (WGS) entry which is preliminary data.</text>
</comment>
<evidence type="ECO:0000313" key="3">
    <source>
        <dbReference type="Proteomes" id="UP000578449"/>
    </source>
</evidence>
<name>A0A840PEW4_9ACTN</name>
<keyword evidence="3" id="KW-1185">Reference proteome</keyword>
<dbReference type="Gene3D" id="3.10.450.50">
    <property type="match status" value="1"/>
</dbReference>
<keyword evidence="2" id="KW-0413">Isomerase</keyword>
<protein>
    <submittedName>
        <fullName evidence="2">Steroid delta-isomerase</fullName>
        <ecNumber evidence="2">5.3.3.1</ecNumber>
    </submittedName>
</protein>
<gene>
    <name evidence="2" type="ORF">HNP84_007271</name>
</gene>
<dbReference type="EMBL" id="JACHGN010000018">
    <property type="protein sequence ID" value="MBB5137519.1"/>
    <property type="molecule type" value="Genomic_DNA"/>
</dbReference>
<dbReference type="InterPro" id="IPR032710">
    <property type="entry name" value="NTF2-like_dom_sf"/>
</dbReference>
<dbReference type="RefSeq" id="WP_185054424.1">
    <property type="nucleotide sequence ID" value="NZ_BAABIX010000045.1"/>
</dbReference>